<keyword evidence="3 10" id="KW-0436">Ligase</keyword>
<dbReference type="Proteomes" id="UP000187651">
    <property type="component" value="Unassembled WGS sequence"/>
</dbReference>
<evidence type="ECO:0000256" key="7">
    <source>
        <dbReference type="ARBA" id="ARBA00022842"/>
    </source>
</evidence>
<feature type="domain" description="Mur ligase central" evidence="12">
    <location>
        <begin position="47"/>
        <end position="271"/>
    </location>
</feature>
<dbReference type="InterPro" id="IPR004101">
    <property type="entry name" value="Mur_ligase_C"/>
</dbReference>
<sequence>MQFKDYESACKYLDELGQFASKTGVERETRLLKSLKNPENYLNVIHVAGTNGKGSCCAFLASCLKELNYKVGLFTSPHLVKINERIKINNIDISDEDFLACLNTVMLAAKDEEYAYFDLLMAVAMVYYKRNNVDFVVLETGLGGKLDATNAVKSPICSIITGVSLEHTAILGDTIEKIATEKAGIIKENVPLVFNSNDPVVTKVIRNRFNEVNSNNNFFKIYSVNKEMYHIKEISLANIDFFLDNDYYKNDCFSIGSNGIYQVLNSSLCLTALAVLAREKVINFDREAFKIGIKNTRWPGRMELVKKNVFIDGGHNPEGIARFIESVKEIIKISDKKTKLLFSVVSDKDYSQMIRELVESACFDEYYITVVGGLRKVSKENIIDTFSKYTNKEIRSVDNAGEFINSYDEEELLFAVGSLYLVGEIKECVN</sequence>
<dbReference type="GO" id="GO:0046872">
    <property type="term" value="F:metal ion binding"/>
    <property type="evidence" value="ECO:0007669"/>
    <property type="project" value="UniProtKB-KW"/>
</dbReference>
<comment type="similarity">
    <text evidence="1 10">Belongs to the folylpolyglutamate synthase family.</text>
</comment>
<name>A0A1G9TRZ3_9FIRM</name>
<feature type="domain" description="Mur ligase C-terminal" evidence="11">
    <location>
        <begin position="300"/>
        <end position="407"/>
    </location>
</feature>
<dbReference type="PANTHER" id="PTHR11136">
    <property type="entry name" value="FOLYLPOLYGLUTAMATE SYNTHASE-RELATED"/>
    <property type="match status" value="1"/>
</dbReference>
<organism evidence="13 14">
    <name type="scientific">Lachnospira pectinoschiza</name>
    <dbReference type="NCBI Taxonomy" id="28052"/>
    <lineage>
        <taxon>Bacteria</taxon>
        <taxon>Bacillati</taxon>
        <taxon>Bacillota</taxon>
        <taxon>Clostridia</taxon>
        <taxon>Lachnospirales</taxon>
        <taxon>Lachnospiraceae</taxon>
        <taxon>Lachnospira</taxon>
    </lineage>
</organism>
<keyword evidence="14" id="KW-1185">Reference proteome</keyword>
<evidence type="ECO:0000256" key="4">
    <source>
        <dbReference type="ARBA" id="ARBA00022723"/>
    </source>
</evidence>
<dbReference type="GO" id="GO:0005737">
    <property type="term" value="C:cytoplasm"/>
    <property type="evidence" value="ECO:0007669"/>
    <property type="project" value="TreeGrafter"/>
</dbReference>
<evidence type="ECO:0000259" key="12">
    <source>
        <dbReference type="Pfam" id="PF08245"/>
    </source>
</evidence>
<dbReference type="PANTHER" id="PTHR11136:SF0">
    <property type="entry name" value="DIHYDROFOLATE SYNTHETASE-RELATED"/>
    <property type="match status" value="1"/>
</dbReference>
<dbReference type="RefSeq" id="WP_074520742.1">
    <property type="nucleotide sequence ID" value="NZ_FNHZ01000001.1"/>
</dbReference>
<evidence type="ECO:0000256" key="3">
    <source>
        <dbReference type="ARBA" id="ARBA00022598"/>
    </source>
</evidence>
<dbReference type="Pfam" id="PF08245">
    <property type="entry name" value="Mur_ligase_M"/>
    <property type="match status" value="1"/>
</dbReference>
<comment type="catalytic activity">
    <reaction evidence="9">
        <text>(6S)-5,6,7,8-tetrahydrofolyl-(gamma-L-Glu)(n) + L-glutamate + ATP = (6S)-5,6,7,8-tetrahydrofolyl-(gamma-L-Glu)(n+1) + ADP + phosphate + H(+)</text>
        <dbReference type="Rhea" id="RHEA:10580"/>
        <dbReference type="Rhea" id="RHEA-COMP:14738"/>
        <dbReference type="Rhea" id="RHEA-COMP:14740"/>
        <dbReference type="ChEBI" id="CHEBI:15378"/>
        <dbReference type="ChEBI" id="CHEBI:29985"/>
        <dbReference type="ChEBI" id="CHEBI:30616"/>
        <dbReference type="ChEBI" id="CHEBI:43474"/>
        <dbReference type="ChEBI" id="CHEBI:141005"/>
        <dbReference type="ChEBI" id="CHEBI:456216"/>
        <dbReference type="EC" id="6.3.2.17"/>
    </reaction>
</comment>
<dbReference type="SUPFAM" id="SSF53623">
    <property type="entry name" value="MurD-like peptide ligases, catalytic domain"/>
    <property type="match status" value="1"/>
</dbReference>
<dbReference type="EC" id="6.3.2.17" evidence="2"/>
<keyword evidence="5 10" id="KW-0547">Nucleotide-binding</keyword>
<dbReference type="InterPro" id="IPR001645">
    <property type="entry name" value="Folylpolyglutamate_synth"/>
</dbReference>
<dbReference type="NCBIfam" id="TIGR01499">
    <property type="entry name" value="folC"/>
    <property type="match status" value="1"/>
</dbReference>
<dbReference type="AlphaFoldDB" id="A0A1G9TRZ3"/>
<gene>
    <name evidence="13" type="ORF">SAMN05216544_0470</name>
</gene>
<evidence type="ECO:0000259" key="11">
    <source>
        <dbReference type="Pfam" id="PF02875"/>
    </source>
</evidence>
<dbReference type="GO" id="GO:0004326">
    <property type="term" value="F:tetrahydrofolylpolyglutamate synthase activity"/>
    <property type="evidence" value="ECO:0007669"/>
    <property type="project" value="UniProtKB-EC"/>
</dbReference>
<evidence type="ECO:0000256" key="9">
    <source>
        <dbReference type="ARBA" id="ARBA00047493"/>
    </source>
</evidence>
<dbReference type="PIRSF" id="PIRSF001563">
    <property type="entry name" value="Folylpolyglu_synth"/>
    <property type="match status" value="1"/>
</dbReference>
<proteinExistence type="inferred from homology"/>
<dbReference type="OrthoDB" id="9809356at2"/>
<reference evidence="14" key="1">
    <citation type="submission" date="2016-10" db="EMBL/GenBank/DDBJ databases">
        <authorList>
            <person name="Varghese N."/>
            <person name="Submissions S."/>
        </authorList>
    </citation>
    <scope>NUCLEOTIDE SEQUENCE [LARGE SCALE GENOMIC DNA]</scope>
    <source>
        <strain evidence="14">M83</strain>
    </source>
</reference>
<dbReference type="EMBL" id="FNHZ01000001">
    <property type="protein sequence ID" value="SDM50519.1"/>
    <property type="molecule type" value="Genomic_DNA"/>
</dbReference>
<evidence type="ECO:0000256" key="6">
    <source>
        <dbReference type="ARBA" id="ARBA00022840"/>
    </source>
</evidence>
<keyword evidence="7" id="KW-0460">Magnesium</keyword>
<evidence type="ECO:0000313" key="14">
    <source>
        <dbReference type="Proteomes" id="UP000187651"/>
    </source>
</evidence>
<dbReference type="InterPro" id="IPR036565">
    <property type="entry name" value="Mur-like_cat_sf"/>
</dbReference>
<keyword evidence="4" id="KW-0479">Metal-binding</keyword>
<dbReference type="GO" id="GO:0008841">
    <property type="term" value="F:dihydrofolate synthase activity"/>
    <property type="evidence" value="ECO:0007669"/>
    <property type="project" value="TreeGrafter"/>
</dbReference>
<evidence type="ECO:0000256" key="8">
    <source>
        <dbReference type="ARBA" id="ARBA00030592"/>
    </source>
</evidence>
<accession>A0A1G9TRZ3</accession>
<evidence type="ECO:0000313" key="13">
    <source>
        <dbReference type="EMBL" id="SDM50519.1"/>
    </source>
</evidence>
<keyword evidence="6 10" id="KW-0067">ATP-binding</keyword>
<evidence type="ECO:0000256" key="10">
    <source>
        <dbReference type="PIRNR" id="PIRNR001563"/>
    </source>
</evidence>
<dbReference type="Gene3D" id="3.40.1190.10">
    <property type="entry name" value="Mur-like, catalytic domain"/>
    <property type="match status" value="1"/>
</dbReference>
<dbReference type="GO" id="GO:0005524">
    <property type="term" value="F:ATP binding"/>
    <property type="evidence" value="ECO:0007669"/>
    <property type="project" value="UniProtKB-KW"/>
</dbReference>
<evidence type="ECO:0000256" key="5">
    <source>
        <dbReference type="ARBA" id="ARBA00022741"/>
    </source>
</evidence>
<dbReference type="Gene3D" id="3.90.190.20">
    <property type="entry name" value="Mur ligase, C-terminal domain"/>
    <property type="match status" value="1"/>
</dbReference>
<protein>
    <recommendedName>
        <fullName evidence="2">tetrahydrofolate synthase</fullName>
        <ecNumber evidence="2">6.3.2.17</ecNumber>
    </recommendedName>
    <alternativeName>
        <fullName evidence="8">Tetrahydrofolylpolyglutamate synthase</fullName>
    </alternativeName>
</protein>
<dbReference type="SUPFAM" id="SSF53244">
    <property type="entry name" value="MurD-like peptide ligases, peptide-binding domain"/>
    <property type="match status" value="1"/>
</dbReference>
<evidence type="ECO:0000256" key="2">
    <source>
        <dbReference type="ARBA" id="ARBA00013025"/>
    </source>
</evidence>
<dbReference type="InterPro" id="IPR013221">
    <property type="entry name" value="Mur_ligase_cen"/>
</dbReference>
<evidence type="ECO:0000256" key="1">
    <source>
        <dbReference type="ARBA" id="ARBA00008276"/>
    </source>
</evidence>
<dbReference type="Pfam" id="PF02875">
    <property type="entry name" value="Mur_ligase_C"/>
    <property type="match status" value="1"/>
</dbReference>
<dbReference type="InterPro" id="IPR036615">
    <property type="entry name" value="Mur_ligase_C_dom_sf"/>
</dbReference>